<sequence length="61" mass="7440">MHLKQKQFKTFLIKEFGEPLEQPWCLVVLNFIKKFRPYSRPKNHLITLNDLIFQFLFSISK</sequence>
<proteinExistence type="predicted"/>
<comment type="caution">
    <text evidence="1">The sequence shown here is derived from an EMBL/GenBank/DDBJ whole genome shotgun (WGS) entry which is preliminary data.</text>
</comment>
<keyword evidence="2" id="KW-1185">Reference proteome</keyword>
<reference evidence="1 2" key="1">
    <citation type="journal article" date="2018" name="Sci. Rep.">
        <title>Genomic signatures of local adaptation to the degree of environmental predictability in rotifers.</title>
        <authorList>
            <person name="Franch-Gras L."/>
            <person name="Hahn C."/>
            <person name="Garcia-Roger E.M."/>
            <person name="Carmona M.J."/>
            <person name="Serra M."/>
            <person name="Gomez A."/>
        </authorList>
    </citation>
    <scope>NUCLEOTIDE SEQUENCE [LARGE SCALE GENOMIC DNA]</scope>
    <source>
        <strain evidence="1">HYR1</strain>
    </source>
</reference>
<gene>
    <name evidence="1" type="ORF">BpHYR1_024411</name>
</gene>
<dbReference type="AlphaFoldDB" id="A0A3M7QWI2"/>
<evidence type="ECO:0000313" key="2">
    <source>
        <dbReference type="Proteomes" id="UP000276133"/>
    </source>
</evidence>
<dbReference type="EMBL" id="REGN01004939">
    <property type="protein sequence ID" value="RNA15481.1"/>
    <property type="molecule type" value="Genomic_DNA"/>
</dbReference>
<evidence type="ECO:0000313" key="1">
    <source>
        <dbReference type="EMBL" id="RNA15481.1"/>
    </source>
</evidence>
<protein>
    <submittedName>
        <fullName evidence="1">Uncharacterized protein</fullName>
    </submittedName>
</protein>
<dbReference type="Proteomes" id="UP000276133">
    <property type="component" value="Unassembled WGS sequence"/>
</dbReference>
<name>A0A3M7QWI2_BRAPC</name>
<accession>A0A3M7QWI2</accession>
<organism evidence="1 2">
    <name type="scientific">Brachionus plicatilis</name>
    <name type="common">Marine rotifer</name>
    <name type="synonym">Brachionus muelleri</name>
    <dbReference type="NCBI Taxonomy" id="10195"/>
    <lineage>
        <taxon>Eukaryota</taxon>
        <taxon>Metazoa</taxon>
        <taxon>Spiralia</taxon>
        <taxon>Gnathifera</taxon>
        <taxon>Rotifera</taxon>
        <taxon>Eurotatoria</taxon>
        <taxon>Monogononta</taxon>
        <taxon>Pseudotrocha</taxon>
        <taxon>Ploima</taxon>
        <taxon>Brachionidae</taxon>
        <taxon>Brachionus</taxon>
    </lineage>
</organism>